<reference evidence="2 3" key="1">
    <citation type="submission" date="2018-03" db="EMBL/GenBank/DDBJ databases">
        <title>Draft Genome Sequences of the Obligatory Marine Myxobacteria Enhygromyxa salina SWB007.</title>
        <authorList>
            <person name="Poehlein A."/>
            <person name="Moghaddam J.A."/>
            <person name="Harms H."/>
            <person name="Alanjari M."/>
            <person name="Koenig G.M."/>
            <person name="Daniel R."/>
            <person name="Schaeberle T.F."/>
        </authorList>
    </citation>
    <scope>NUCLEOTIDE SEQUENCE [LARGE SCALE GENOMIC DNA]</scope>
    <source>
        <strain evidence="2 3">SWB007</strain>
    </source>
</reference>
<evidence type="ECO:0000313" key="2">
    <source>
        <dbReference type="EMBL" id="PRQ01276.1"/>
    </source>
</evidence>
<protein>
    <recommendedName>
        <fullName evidence="4">DNA-binding protein</fullName>
    </recommendedName>
</protein>
<evidence type="ECO:0000313" key="3">
    <source>
        <dbReference type="Proteomes" id="UP000238823"/>
    </source>
</evidence>
<evidence type="ECO:0000256" key="1">
    <source>
        <dbReference type="SAM" id="SignalP"/>
    </source>
</evidence>
<proteinExistence type="predicted"/>
<feature type="signal peptide" evidence="1">
    <location>
        <begin position="1"/>
        <end position="21"/>
    </location>
</feature>
<sequence>MTAFVRLLAPLLGGFVLVAAACNDGAGDESADTSGTEETSGDADVISIAQAREQSDGMTVTVEGYASVAPGTFNSATGELGFAIQDASGGVYVKTADVLDFPLDTTVQVTGVLGQMNQLRVIEAVAADIVASDGGQPVAPMDAATGDIDEDLEGLLVKISGTVTQDLEDDAPYGLKLYVDDGSGEVQVFIHLVDGVGVIETAGLAIDDTVEVVGLVAQYETTYEIAPRHAADLVVMP</sequence>
<keyword evidence="1" id="KW-0732">Signal</keyword>
<comment type="caution">
    <text evidence="2">The sequence shown here is derived from an EMBL/GenBank/DDBJ whole genome shotgun (WGS) entry which is preliminary data.</text>
</comment>
<dbReference type="PROSITE" id="PS51257">
    <property type="entry name" value="PROKAR_LIPOPROTEIN"/>
    <property type="match status" value="1"/>
</dbReference>
<gene>
    <name evidence="2" type="ORF">ENSA7_58810</name>
</gene>
<accession>A0A2S9Y8C8</accession>
<name>A0A2S9Y8C8_9BACT</name>
<dbReference type="EMBL" id="PVNL01000117">
    <property type="protein sequence ID" value="PRQ01276.1"/>
    <property type="molecule type" value="Genomic_DNA"/>
</dbReference>
<feature type="chain" id="PRO_5015417105" description="DNA-binding protein" evidence="1">
    <location>
        <begin position="22"/>
        <end position="237"/>
    </location>
</feature>
<dbReference type="AlphaFoldDB" id="A0A2S9Y8C8"/>
<evidence type="ECO:0008006" key="4">
    <source>
        <dbReference type="Google" id="ProtNLM"/>
    </source>
</evidence>
<dbReference type="Proteomes" id="UP000238823">
    <property type="component" value="Unassembled WGS sequence"/>
</dbReference>
<organism evidence="2 3">
    <name type="scientific">Enhygromyxa salina</name>
    <dbReference type="NCBI Taxonomy" id="215803"/>
    <lineage>
        <taxon>Bacteria</taxon>
        <taxon>Pseudomonadati</taxon>
        <taxon>Myxococcota</taxon>
        <taxon>Polyangia</taxon>
        <taxon>Nannocystales</taxon>
        <taxon>Nannocystaceae</taxon>
        <taxon>Enhygromyxa</taxon>
    </lineage>
</organism>